<feature type="transmembrane region" description="Helical" evidence="1">
    <location>
        <begin position="66"/>
        <end position="88"/>
    </location>
</feature>
<proteinExistence type="predicted"/>
<sequence length="121" mass="14079">MKCVRCGTEWQTDKPKRIETCPHCQQMMTLDDAAEKRLKHSGAFLIFVIATAMGYGLWDWSENGKILVMFISVTAAIILLNYINGLALRLTAWRKPLTYRAMTKEERDQILRKRSTERKKK</sequence>
<keyword evidence="1" id="KW-1133">Transmembrane helix</keyword>
<keyword evidence="3" id="KW-1185">Reference proteome</keyword>
<accession>A0A7X2NQJ2</accession>
<dbReference type="Proteomes" id="UP000461880">
    <property type="component" value="Unassembled WGS sequence"/>
</dbReference>
<dbReference type="AlphaFoldDB" id="A0A7X2NQJ2"/>
<evidence type="ECO:0000313" key="2">
    <source>
        <dbReference type="EMBL" id="MSS57734.1"/>
    </source>
</evidence>
<gene>
    <name evidence="2" type="ORF">FYJ51_02290</name>
</gene>
<evidence type="ECO:0000313" key="3">
    <source>
        <dbReference type="Proteomes" id="UP000461880"/>
    </source>
</evidence>
<dbReference type="EMBL" id="VUMN01000003">
    <property type="protein sequence ID" value="MSS57734.1"/>
    <property type="molecule type" value="Genomic_DNA"/>
</dbReference>
<keyword evidence="1" id="KW-0812">Transmembrane</keyword>
<name>A0A7X2NQJ2_9FIRM</name>
<comment type="caution">
    <text evidence="2">The sequence shown here is derived from an EMBL/GenBank/DDBJ whole genome shotgun (WGS) entry which is preliminary data.</text>
</comment>
<evidence type="ECO:0000256" key="1">
    <source>
        <dbReference type="SAM" id="Phobius"/>
    </source>
</evidence>
<protein>
    <submittedName>
        <fullName evidence="2">Uncharacterized protein</fullName>
    </submittedName>
</protein>
<organism evidence="2 3">
    <name type="scientific">Stecheria intestinalis</name>
    <dbReference type="NCBI Taxonomy" id="2606630"/>
    <lineage>
        <taxon>Bacteria</taxon>
        <taxon>Bacillati</taxon>
        <taxon>Bacillota</taxon>
        <taxon>Erysipelotrichia</taxon>
        <taxon>Erysipelotrichales</taxon>
        <taxon>Erysipelotrichaceae</taxon>
        <taxon>Stecheria</taxon>
    </lineage>
</organism>
<feature type="transmembrane region" description="Helical" evidence="1">
    <location>
        <begin position="42"/>
        <end position="60"/>
    </location>
</feature>
<dbReference type="RefSeq" id="WP_154502767.1">
    <property type="nucleotide sequence ID" value="NZ_VUMN01000003.1"/>
</dbReference>
<reference evidence="2 3" key="1">
    <citation type="submission" date="2019-08" db="EMBL/GenBank/DDBJ databases">
        <title>In-depth cultivation of the pig gut microbiome towards novel bacterial diversity and tailored functional studies.</title>
        <authorList>
            <person name="Wylensek D."/>
            <person name="Hitch T.C.A."/>
            <person name="Clavel T."/>
        </authorList>
    </citation>
    <scope>NUCLEOTIDE SEQUENCE [LARGE SCALE GENOMIC DNA]</scope>
    <source>
        <strain evidence="2 3">Oil+RF-744-GAM-WT-6</strain>
    </source>
</reference>
<keyword evidence="1" id="KW-0472">Membrane</keyword>